<protein>
    <submittedName>
        <fullName evidence="3">Uncharacterized protein</fullName>
    </submittedName>
</protein>
<dbReference type="Proteomes" id="UP000247498">
    <property type="component" value="Unassembled WGS sequence"/>
</dbReference>
<evidence type="ECO:0000313" key="3">
    <source>
        <dbReference type="EMBL" id="GBF92771.1"/>
    </source>
</evidence>
<feature type="region of interest" description="Disordered" evidence="1">
    <location>
        <begin position="85"/>
        <end position="109"/>
    </location>
</feature>
<keyword evidence="2" id="KW-0472">Membrane</keyword>
<gene>
    <name evidence="3" type="ORF">Rsub_05390</name>
</gene>
<dbReference type="InParanoid" id="A0A2V0NYQ7"/>
<evidence type="ECO:0000256" key="1">
    <source>
        <dbReference type="SAM" id="MobiDB-lite"/>
    </source>
</evidence>
<evidence type="ECO:0000313" key="4">
    <source>
        <dbReference type="Proteomes" id="UP000247498"/>
    </source>
</evidence>
<proteinExistence type="predicted"/>
<keyword evidence="2" id="KW-0812">Transmembrane</keyword>
<dbReference type="EMBL" id="BDRX01000035">
    <property type="protein sequence ID" value="GBF92771.1"/>
    <property type="molecule type" value="Genomic_DNA"/>
</dbReference>
<name>A0A2V0NYQ7_9CHLO</name>
<organism evidence="3 4">
    <name type="scientific">Raphidocelis subcapitata</name>
    <dbReference type="NCBI Taxonomy" id="307507"/>
    <lineage>
        <taxon>Eukaryota</taxon>
        <taxon>Viridiplantae</taxon>
        <taxon>Chlorophyta</taxon>
        <taxon>core chlorophytes</taxon>
        <taxon>Chlorophyceae</taxon>
        <taxon>CS clade</taxon>
        <taxon>Sphaeropleales</taxon>
        <taxon>Selenastraceae</taxon>
        <taxon>Raphidocelis</taxon>
    </lineage>
</organism>
<dbReference type="AlphaFoldDB" id="A0A2V0NYQ7"/>
<keyword evidence="4" id="KW-1185">Reference proteome</keyword>
<evidence type="ECO:0000256" key="2">
    <source>
        <dbReference type="SAM" id="Phobius"/>
    </source>
</evidence>
<feature type="compositionally biased region" description="Basic and acidic residues" evidence="1">
    <location>
        <begin position="85"/>
        <end position="97"/>
    </location>
</feature>
<reference evidence="3 4" key="1">
    <citation type="journal article" date="2018" name="Sci. Rep.">
        <title>Raphidocelis subcapitata (=Pseudokirchneriella subcapitata) provides an insight into genome evolution and environmental adaptations in the Sphaeropleales.</title>
        <authorList>
            <person name="Suzuki S."/>
            <person name="Yamaguchi H."/>
            <person name="Nakajima N."/>
            <person name="Kawachi M."/>
        </authorList>
    </citation>
    <scope>NUCLEOTIDE SEQUENCE [LARGE SCALE GENOMIC DNA]</scope>
    <source>
        <strain evidence="3 4">NIES-35</strain>
    </source>
</reference>
<keyword evidence="2" id="KW-1133">Transmembrane helix</keyword>
<accession>A0A2V0NYQ7</accession>
<comment type="caution">
    <text evidence="3">The sequence shown here is derived from an EMBL/GenBank/DDBJ whole genome shotgun (WGS) entry which is preliminary data.</text>
</comment>
<sequence length="109" mass="11045">MLASRVTRVCAPTAARPAPACARARAPAPPRRALGGHELALLAAAGDVEAPPGALLIAAVAITLAATVLVPLALKPGDDAAQKIFNARDKKPLDKKKPAATKGKTTKGR</sequence>
<feature type="transmembrane region" description="Helical" evidence="2">
    <location>
        <begin position="54"/>
        <end position="74"/>
    </location>
</feature>